<dbReference type="OrthoDB" id="3779166at2759"/>
<dbReference type="Proteomes" id="UP000799440">
    <property type="component" value="Unassembled WGS sequence"/>
</dbReference>
<dbReference type="InterPro" id="IPR022698">
    <property type="entry name" value="OrsD"/>
</dbReference>
<accession>A0A6A6UYB0</accession>
<evidence type="ECO:0008006" key="3">
    <source>
        <dbReference type="Google" id="ProtNLM"/>
    </source>
</evidence>
<name>A0A6A6UYB0_9PLEO</name>
<dbReference type="AlphaFoldDB" id="A0A6A6UYB0"/>
<protein>
    <recommendedName>
        <fullName evidence="3">C2H2-type domain-containing protein</fullName>
    </recommendedName>
</protein>
<proteinExistence type="predicted"/>
<evidence type="ECO:0000313" key="1">
    <source>
        <dbReference type="EMBL" id="KAF2742081.1"/>
    </source>
</evidence>
<dbReference type="Pfam" id="PF12013">
    <property type="entry name" value="OrsD"/>
    <property type="match status" value="1"/>
</dbReference>
<reference evidence="1" key="1">
    <citation type="journal article" date="2020" name="Stud. Mycol.">
        <title>101 Dothideomycetes genomes: a test case for predicting lifestyles and emergence of pathogens.</title>
        <authorList>
            <person name="Haridas S."/>
            <person name="Albert R."/>
            <person name="Binder M."/>
            <person name="Bloem J."/>
            <person name="Labutti K."/>
            <person name="Salamov A."/>
            <person name="Andreopoulos B."/>
            <person name="Baker S."/>
            <person name="Barry K."/>
            <person name="Bills G."/>
            <person name="Bluhm B."/>
            <person name="Cannon C."/>
            <person name="Castanera R."/>
            <person name="Culley D."/>
            <person name="Daum C."/>
            <person name="Ezra D."/>
            <person name="Gonzalez J."/>
            <person name="Henrissat B."/>
            <person name="Kuo A."/>
            <person name="Liang C."/>
            <person name="Lipzen A."/>
            <person name="Lutzoni F."/>
            <person name="Magnuson J."/>
            <person name="Mondo S."/>
            <person name="Nolan M."/>
            <person name="Ohm R."/>
            <person name="Pangilinan J."/>
            <person name="Park H.-J."/>
            <person name="Ramirez L."/>
            <person name="Alfaro M."/>
            <person name="Sun H."/>
            <person name="Tritt A."/>
            <person name="Yoshinaga Y."/>
            <person name="Zwiers L.-H."/>
            <person name="Turgeon B."/>
            <person name="Goodwin S."/>
            <person name="Spatafora J."/>
            <person name="Crous P."/>
            <person name="Grigoriev I."/>
        </authorList>
    </citation>
    <scope>NUCLEOTIDE SEQUENCE</scope>
    <source>
        <strain evidence="1">CBS 119925</strain>
    </source>
</reference>
<gene>
    <name evidence="1" type="ORF">M011DRAFT_472485</name>
</gene>
<keyword evidence="2" id="KW-1185">Reference proteome</keyword>
<dbReference type="EMBL" id="MU006615">
    <property type="protein sequence ID" value="KAF2742081.1"/>
    <property type="molecule type" value="Genomic_DNA"/>
</dbReference>
<organism evidence="1 2">
    <name type="scientific">Sporormia fimetaria CBS 119925</name>
    <dbReference type="NCBI Taxonomy" id="1340428"/>
    <lineage>
        <taxon>Eukaryota</taxon>
        <taxon>Fungi</taxon>
        <taxon>Dikarya</taxon>
        <taxon>Ascomycota</taxon>
        <taxon>Pezizomycotina</taxon>
        <taxon>Dothideomycetes</taxon>
        <taxon>Pleosporomycetidae</taxon>
        <taxon>Pleosporales</taxon>
        <taxon>Sporormiaceae</taxon>
        <taxon>Sporormia</taxon>
    </lineage>
</organism>
<sequence>MAESSIADDYFDHLVEYGLAICKECRYGILPSQVKSHLQRAHRISRKQADSAAEEVSNWVGLVEYASELLVPEQVAQPIKYSQPSVYHIMGG</sequence>
<evidence type="ECO:0000313" key="2">
    <source>
        <dbReference type="Proteomes" id="UP000799440"/>
    </source>
</evidence>